<protein>
    <submittedName>
        <fullName evidence="1">Carboxymethylenebutenolidase</fullName>
    </submittedName>
</protein>
<organism evidence="1 2">
    <name type="scientific">Pseudomassariella vexata</name>
    <dbReference type="NCBI Taxonomy" id="1141098"/>
    <lineage>
        <taxon>Eukaryota</taxon>
        <taxon>Fungi</taxon>
        <taxon>Dikarya</taxon>
        <taxon>Ascomycota</taxon>
        <taxon>Pezizomycotina</taxon>
        <taxon>Sordariomycetes</taxon>
        <taxon>Xylariomycetidae</taxon>
        <taxon>Amphisphaeriales</taxon>
        <taxon>Pseudomassariaceae</taxon>
        <taxon>Pseudomassariella</taxon>
    </lineage>
</organism>
<gene>
    <name evidence="1" type="ORF">BCR38DRAFT_450463</name>
</gene>
<keyword evidence="2" id="KW-1185">Reference proteome</keyword>
<dbReference type="PANTHER" id="PTHR38436">
    <property type="entry name" value="POLYKETIDE CYCLASE SNOAL-LIKE DOMAIN"/>
    <property type="match status" value="1"/>
</dbReference>
<dbReference type="RefSeq" id="XP_040710437.1">
    <property type="nucleotide sequence ID" value="XM_040861379.1"/>
</dbReference>
<dbReference type="Proteomes" id="UP000193689">
    <property type="component" value="Unassembled WGS sequence"/>
</dbReference>
<dbReference type="InterPro" id="IPR009959">
    <property type="entry name" value="Cyclase_SnoaL-like"/>
</dbReference>
<accession>A0A1Y2DCH7</accession>
<dbReference type="SUPFAM" id="SSF54427">
    <property type="entry name" value="NTF2-like"/>
    <property type="match status" value="1"/>
</dbReference>
<evidence type="ECO:0000313" key="2">
    <source>
        <dbReference type="Proteomes" id="UP000193689"/>
    </source>
</evidence>
<name>A0A1Y2DCH7_9PEZI</name>
<dbReference type="GeneID" id="63777591"/>
<proteinExistence type="predicted"/>
<dbReference type="GO" id="GO:0030638">
    <property type="term" value="P:polyketide metabolic process"/>
    <property type="evidence" value="ECO:0007669"/>
    <property type="project" value="InterPro"/>
</dbReference>
<feature type="non-terminal residue" evidence="1">
    <location>
        <position position="365"/>
    </location>
</feature>
<reference evidence="1 2" key="1">
    <citation type="submission" date="2016-07" db="EMBL/GenBank/DDBJ databases">
        <title>Pervasive Adenine N6-methylation of Active Genes in Fungi.</title>
        <authorList>
            <consortium name="DOE Joint Genome Institute"/>
            <person name="Mondo S.J."/>
            <person name="Dannebaum R.O."/>
            <person name="Kuo R.C."/>
            <person name="Labutti K."/>
            <person name="Haridas S."/>
            <person name="Kuo A."/>
            <person name="Salamov A."/>
            <person name="Ahrendt S.R."/>
            <person name="Lipzen A."/>
            <person name="Sullivan W."/>
            <person name="Andreopoulos W.B."/>
            <person name="Clum A."/>
            <person name="Lindquist E."/>
            <person name="Daum C."/>
            <person name="Ramamoorthy G.K."/>
            <person name="Gryganskyi A."/>
            <person name="Culley D."/>
            <person name="Magnuson J.K."/>
            <person name="James T.Y."/>
            <person name="O'Malley M.A."/>
            <person name="Stajich J.E."/>
            <person name="Spatafora J.W."/>
            <person name="Visel A."/>
            <person name="Grigoriev I.V."/>
        </authorList>
    </citation>
    <scope>NUCLEOTIDE SEQUENCE [LARGE SCALE GENOMIC DNA]</scope>
    <source>
        <strain evidence="1 2">CBS 129021</strain>
    </source>
</reference>
<sequence length="365" mass="40720">MAHPLPSAKPERLTPTLTIHAPLSRHGNGPGIVIVTLRNSARETCHNETLDPEPLQKWAEEGFTVARLELAEGTSNLRIRDELGEATEALTMHEKCTNQSAYGLIVHFTTAFPELTEAIDGNGEIKAVVSFGALPAPCAKPHLYHLAEKGSKSTAENEIIYRYPEAKSPAFVLPDHPDFAPASAAVAHSRCLEFVKKHLGGPWFDLEAIWEEHTFFEFGERSVEKTMATMVQEPYVNHITTITGGIGREKLSAFYRDHFVFNNPEDTELQLVSRTVGIDRVVDEFVFCLTHTKMVDWLAPGVPPTGKPLRIPMTAIVNIRGDRLYHEHISWDQVTVLLQLGLMPEYLHFPYALEDGRKPAAGKKF</sequence>
<dbReference type="InterPro" id="IPR032710">
    <property type="entry name" value="NTF2-like_dom_sf"/>
</dbReference>
<dbReference type="AlphaFoldDB" id="A0A1Y2DCH7"/>
<dbReference type="InParanoid" id="A0A1Y2DCH7"/>
<dbReference type="OrthoDB" id="5440at2759"/>
<dbReference type="EMBL" id="MCFJ01000021">
    <property type="protein sequence ID" value="ORY56970.1"/>
    <property type="molecule type" value="Genomic_DNA"/>
</dbReference>
<evidence type="ECO:0000313" key="1">
    <source>
        <dbReference type="EMBL" id="ORY56970.1"/>
    </source>
</evidence>
<comment type="caution">
    <text evidence="1">The sequence shown here is derived from an EMBL/GenBank/DDBJ whole genome shotgun (WGS) entry which is preliminary data.</text>
</comment>
<dbReference type="STRING" id="1141098.A0A1Y2DCH7"/>
<dbReference type="PANTHER" id="PTHR38436:SF3">
    <property type="entry name" value="CARBOXYMETHYLENEBUTENOLIDASE-RELATED"/>
    <property type="match status" value="1"/>
</dbReference>
<dbReference type="Gene3D" id="3.10.450.50">
    <property type="match status" value="1"/>
</dbReference>